<evidence type="ECO:0000313" key="2">
    <source>
        <dbReference type="Proteomes" id="UP001530400"/>
    </source>
</evidence>
<keyword evidence="2" id="KW-1185">Reference proteome</keyword>
<comment type="caution">
    <text evidence="1">The sequence shown here is derived from an EMBL/GenBank/DDBJ whole genome shotgun (WGS) entry which is preliminary data.</text>
</comment>
<reference evidence="1 2" key="1">
    <citation type="submission" date="2024-10" db="EMBL/GenBank/DDBJ databases">
        <title>Updated reference genomes for cyclostephanoid diatoms.</title>
        <authorList>
            <person name="Roberts W.R."/>
            <person name="Alverson A.J."/>
        </authorList>
    </citation>
    <scope>NUCLEOTIDE SEQUENCE [LARGE SCALE GENOMIC DNA]</scope>
    <source>
        <strain evidence="1 2">AJA010-31</strain>
    </source>
</reference>
<gene>
    <name evidence="1" type="ORF">ACHAWO_004000</name>
</gene>
<name>A0ABD3NES4_9STRA</name>
<dbReference type="AlphaFoldDB" id="A0ABD3NES4"/>
<protein>
    <submittedName>
        <fullName evidence="1">Uncharacterized protein</fullName>
    </submittedName>
</protein>
<dbReference type="Proteomes" id="UP001530400">
    <property type="component" value="Unassembled WGS sequence"/>
</dbReference>
<evidence type="ECO:0000313" key="1">
    <source>
        <dbReference type="EMBL" id="KAL3774549.1"/>
    </source>
</evidence>
<accession>A0ABD3NES4</accession>
<dbReference type="EMBL" id="JALLPJ020001189">
    <property type="protein sequence ID" value="KAL3774549.1"/>
    <property type="molecule type" value="Genomic_DNA"/>
</dbReference>
<proteinExistence type="predicted"/>
<sequence length="468" mass="53405">MCALYSSLVRDPVIVPWDHEHKPVCGFCIKFVIQKNGGISPLTGTSECDAYLECLLPDAELDAKAKRHTESILVKRMKQKKREHADVESPLLSMACSETTVDTAHRGSKRARPNPEDADGTNNIHAYLVFDKDASRWEFTRVRPEVGNFTYKTDELPFVLDNPVSAGNQNDSVDLSDIKATAASRDFDYTVSCNGSDIEVLLTDVGLRVPIGTVAYFNWFLDLFSVPKTHSDIDDNLQLSDLISQYSNPTVVTTNFHEYQFFLMDARKLHTCFMEFAESYFDRRAKGKFSEGICFPAGLHLKNAYTSIDTRTHLQQYNILWATMVLPSGSRTWTQRYDVEIDQWLMPRPNQSSIGREDMSIESVIAKAYGAFIHTDYQLHHAETRTEEAEEMVGDEYSSSCQCCKTMKESCDNRIDGFVLDYSLQNPVPLTLIRLHRDNKAIHDIRRHSPYLWEVVDRTTLLAFRQCE</sequence>
<organism evidence="1 2">
    <name type="scientific">Cyclotella atomus</name>
    <dbReference type="NCBI Taxonomy" id="382360"/>
    <lineage>
        <taxon>Eukaryota</taxon>
        <taxon>Sar</taxon>
        <taxon>Stramenopiles</taxon>
        <taxon>Ochrophyta</taxon>
        <taxon>Bacillariophyta</taxon>
        <taxon>Coscinodiscophyceae</taxon>
        <taxon>Thalassiosirophycidae</taxon>
        <taxon>Stephanodiscales</taxon>
        <taxon>Stephanodiscaceae</taxon>
        <taxon>Cyclotella</taxon>
    </lineage>
</organism>